<evidence type="ECO:0000313" key="3">
    <source>
        <dbReference type="EMBL" id="MBS2963520.1"/>
    </source>
</evidence>
<dbReference type="EMBL" id="JAGSXH010000028">
    <property type="protein sequence ID" value="MBS2963520.1"/>
    <property type="molecule type" value="Genomic_DNA"/>
</dbReference>
<keyword evidence="4" id="KW-1185">Reference proteome</keyword>
<dbReference type="Proteomes" id="UP000677913">
    <property type="component" value="Unassembled WGS sequence"/>
</dbReference>
<dbReference type="Gene3D" id="2.80.10.50">
    <property type="match status" value="1"/>
</dbReference>
<gene>
    <name evidence="3" type="ORF">KGA66_10715</name>
</gene>
<dbReference type="RefSeq" id="WP_211467298.1">
    <property type="nucleotide sequence ID" value="NZ_JAGSXH010000028.1"/>
</dbReference>
<accession>A0A8J8BCH2</accession>
<dbReference type="AlphaFoldDB" id="A0A8J8BCH2"/>
<dbReference type="PROSITE" id="PS50231">
    <property type="entry name" value="RICIN_B_LECTIN"/>
    <property type="match status" value="1"/>
</dbReference>
<dbReference type="InterPro" id="IPR035992">
    <property type="entry name" value="Ricin_B-like_lectins"/>
</dbReference>
<comment type="caution">
    <text evidence="3">The sequence shown here is derived from an EMBL/GenBank/DDBJ whole genome shotgun (WGS) entry which is preliminary data.</text>
</comment>
<reference evidence="3" key="1">
    <citation type="submission" date="2021-04" db="EMBL/GenBank/DDBJ databases">
        <title>Genome based classification of Actinospica acidithermotolerans sp. nov., an actinobacterium isolated from an Indonesian hot spring.</title>
        <authorList>
            <person name="Kusuma A.B."/>
            <person name="Putra K.E."/>
            <person name="Nafisah S."/>
            <person name="Loh J."/>
            <person name="Nouioui I."/>
            <person name="Goodfellow M."/>
        </authorList>
    </citation>
    <scope>NUCLEOTIDE SEQUENCE</scope>
    <source>
        <strain evidence="3">DSM 45618</strain>
    </source>
</reference>
<dbReference type="SUPFAM" id="SSF50370">
    <property type="entry name" value="Ricin B-like lectins"/>
    <property type="match status" value="1"/>
</dbReference>
<dbReference type="InterPro" id="IPR000772">
    <property type="entry name" value="Ricin_B_lectin"/>
</dbReference>
<feature type="domain" description="Ricin B lectin" evidence="2">
    <location>
        <begin position="25"/>
        <end position="77"/>
    </location>
</feature>
<feature type="region of interest" description="Disordered" evidence="1">
    <location>
        <begin position="1"/>
        <end position="21"/>
    </location>
</feature>
<evidence type="ECO:0000313" key="4">
    <source>
        <dbReference type="Proteomes" id="UP000677913"/>
    </source>
</evidence>
<sequence length="80" mass="8643">MGAAHRPITYATSPDAGRTAKPLELHPTRHCAQVWVHQSNGEYLNPQSGRCLDDTGWGGSGTQVQIWDCAGGANQQWSLP</sequence>
<name>A0A8J8BCH2_9ACTN</name>
<organism evidence="3 4">
    <name type="scientific">Actinocrinis puniceicyclus</name>
    <dbReference type="NCBI Taxonomy" id="977794"/>
    <lineage>
        <taxon>Bacteria</taxon>
        <taxon>Bacillati</taxon>
        <taxon>Actinomycetota</taxon>
        <taxon>Actinomycetes</taxon>
        <taxon>Catenulisporales</taxon>
        <taxon>Actinospicaceae</taxon>
        <taxon>Actinocrinis</taxon>
    </lineage>
</organism>
<dbReference type="Pfam" id="PF00652">
    <property type="entry name" value="Ricin_B_lectin"/>
    <property type="match status" value="1"/>
</dbReference>
<evidence type="ECO:0000259" key="2">
    <source>
        <dbReference type="Pfam" id="PF00652"/>
    </source>
</evidence>
<evidence type="ECO:0000256" key="1">
    <source>
        <dbReference type="SAM" id="MobiDB-lite"/>
    </source>
</evidence>
<proteinExistence type="predicted"/>
<protein>
    <submittedName>
        <fullName evidence="3">RICIN domain-containing protein</fullName>
    </submittedName>
</protein>